<dbReference type="AlphaFoldDB" id="A0A2L2TD20"/>
<keyword evidence="3" id="KW-1185">Reference proteome</keyword>
<organism evidence="2 3">
    <name type="scientific">Fusarium venenatum</name>
    <dbReference type="NCBI Taxonomy" id="56646"/>
    <lineage>
        <taxon>Eukaryota</taxon>
        <taxon>Fungi</taxon>
        <taxon>Dikarya</taxon>
        <taxon>Ascomycota</taxon>
        <taxon>Pezizomycotina</taxon>
        <taxon>Sordariomycetes</taxon>
        <taxon>Hypocreomycetidae</taxon>
        <taxon>Hypocreales</taxon>
        <taxon>Nectriaceae</taxon>
        <taxon>Fusarium</taxon>
    </lineage>
</organism>
<feature type="compositionally biased region" description="Basic and acidic residues" evidence="1">
    <location>
        <begin position="1"/>
        <end position="17"/>
    </location>
</feature>
<evidence type="ECO:0000313" key="2">
    <source>
        <dbReference type="EMBL" id="CEI68872.1"/>
    </source>
</evidence>
<dbReference type="Proteomes" id="UP000245910">
    <property type="component" value="Chromosome III"/>
</dbReference>
<name>A0A2L2TD20_9HYPO</name>
<accession>A0A2L2TD20</accession>
<proteinExistence type="predicted"/>
<dbReference type="EMBL" id="LN649231">
    <property type="protein sequence ID" value="CEI68872.1"/>
    <property type="molecule type" value="Genomic_DNA"/>
</dbReference>
<evidence type="ECO:0000313" key="3">
    <source>
        <dbReference type="Proteomes" id="UP000245910"/>
    </source>
</evidence>
<reference evidence="3" key="1">
    <citation type="submission" date="2014-10" db="EMBL/GenBank/DDBJ databases">
        <authorList>
            <person name="King R."/>
        </authorList>
    </citation>
    <scope>NUCLEOTIDE SEQUENCE [LARGE SCALE GENOMIC DNA]</scope>
    <source>
        <strain evidence="3">A3/5</strain>
    </source>
</reference>
<protein>
    <submittedName>
        <fullName evidence="2">Uncharacterized protein</fullName>
    </submittedName>
</protein>
<feature type="region of interest" description="Disordered" evidence="1">
    <location>
        <begin position="1"/>
        <end position="30"/>
    </location>
</feature>
<sequence length="108" mass="12208">MSYRGQKDRIQARRDLKQSAPPEQPRNKKGLIQKWAVGHTRCSRGSASILKLTLAVTGYRTGHDRIGRTRQGSSLQPTIKLNYCQARHPGKVGRQWYRAKAKSSARPP</sequence>
<evidence type="ECO:0000256" key="1">
    <source>
        <dbReference type="SAM" id="MobiDB-lite"/>
    </source>
</evidence>